<evidence type="ECO:0000256" key="2">
    <source>
        <dbReference type="ARBA" id="ARBA00008017"/>
    </source>
</evidence>
<dbReference type="InterPro" id="IPR011014">
    <property type="entry name" value="MscS_channel_TM-2"/>
</dbReference>
<dbReference type="SUPFAM" id="SSF82689">
    <property type="entry name" value="Mechanosensitive channel protein MscS (YggB), C-terminal domain"/>
    <property type="match status" value="1"/>
</dbReference>
<dbReference type="PANTHER" id="PTHR30221:SF20">
    <property type="entry name" value="SMALL-CONDUCTANCE MECHANOSENSITIVE CHANNEL"/>
    <property type="match status" value="1"/>
</dbReference>
<evidence type="ECO:0000313" key="12">
    <source>
        <dbReference type="EMBL" id="AGB38824.1"/>
    </source>
</evidence>
<feature type="transmembrane region" description="Helical" evidence="8">
    <location>
        <begin position="189"/>
        <end position="218"/>
    </location>
</feature>
<dbReference type="SUPFAM" id="SSF82861">
    <property type="entry name" value="Mechanosensitive channel protein MscS (YggB), transmembrane region"/>
    <property type="match status" value="1"/>
</dbReference>
<evidence type="ECO:0000259" key="10">
    <source>
        <dbReference type="Pfam" id="PF21082"/>
    </source>
</evidence>
<keyword evidence="5 8" id="KW-1133">Transmembrane helix</keyword>
<keyword evidence="4 8" id="KW-0812">Transmembrane</keyword>
<dbReference type="PANTHER" id="PTHR30221">
    <property type="entry name" value="SMALL-CONDUCTANCE MECHANOSENSITIVE CHANNEL"/>
    <property type="match status" value="1"/>
</dbReference>
<dbReference type="AlphaFoldDB" id="L0K3B4"/>
<dbReference type="KEGG" id="nou:Natoc_3081"/>
<evidence type="ECO:0000259" key="9">
    <source>
        <dbReference type="Pfam" id="PF00924"/>
    </source>
</evidence>
<dbReference type="InterPro" id="IPR011066">
    <property type="entry name" value="MscS_channel_C_sf"/>
</dbReference>
<gene>
    <name evidence="12" type="ORF">Natoc_3081</name>
</gene>
<evidence type="ECO:0000313" key="13">
    <source>
        <dbReference type="Proteomes" id="UP000010878"/>
    </source>
</evidence>
<dbReference type="InterPro" id="IPR049142">
    <property type="entry name" value="MS_channel_1st"/>
</dbReference>
<dbReference type="Gene3D" id="3.30.70.100">
    <property type="match status" value="1"/>
</dbReference>
<evidence type="ECO:0000256" key="3">
    <source>
        <dbReference type="ARBA" id="ARBA00022475"/>
    </source>
</evidence>
<dbReference type="InterPro" id="IPR006685">
    <property type="entry name" value="MscS_channel_2nd"/>
</dbReference>
<feature type="domain" description="Mechanosensitive ion channel transmembrane helices 2/3" evidence="11">
    <location>
        <begin position="167"/>
        <end position="204"/>
    </location>
</feature>
<keyword evidence="6 8" id="KW-0472">Membrane</keyword>
<comment type="subcellular location">
    <subcellularLocation>
        <location evidence="1">Cell membrane</location>
        <topology evidence="1">Multi-pass membrane protein</topology>
    </subcellularLocation>
</comment>
<feature type="region of interest" description="Disordered" evidence="7">
    <location>
        <begin position="367"/>
        <end position="389"/>
    </location>
</feature>
<feature type="transmembrane region" description="Helical" evidence="8">
    <location>
        <begin position="164"/>
        <end position="183"/>
    </location>
</feature>
<dbReference type="EMBL" id="CP003929">
    <property type="protein sequence ID" value="AGB38824.1"/>
    <property type="molecule type" value="Genomic_DNA"/>
</dbReference>
<keyword evidence="13" id="KW-1185">Reference proteome</keyword>
<evidence type="ECO:0000256" key="4">
    <source>
        <dbReference type="ARBA" id="ARBA00022692"/>
    </source>
</evidence>
<dbReference type="Gene3D" id="1.10.287.1260">
    <property type="match status" value="1"/>
</dbReference>
<feature type="transmembrane region" description="Helical" evidence="8">
    <location>
        <begin position="119"/>
        <end position="143"/>
    </location>
</feature>
<proteinExistence type="inferred from homology"/>
<keyword evidence="3" id="KW-1003">Cell membrane</keyword>
<feature type="domain" description="Mechanosensitive ion channel MscS" evidence="9">
    <location>
        <begin position="206"/>
        <end position="271"/>
    </location>
</feature>
<feature type="compositionally biased region" description="Basic and acidic residues" evidence="7">
    <location>
        <begin position="370"/>
        <end position="381"/>
    </location>
</feature>
<dbReference type="HOGENOM" id="CLU_037945_0_3_2"/>
<dbReference type="STRING" id="694430.Natoc_3081"/>
<evidence type="ECO:0000256" key="7">
    <source>
        <dbReference type="SAM" id="MobiDB-lite"/>
    </source>
</evidence>
<feature type="transmembrane region" description="Helical" evidence="8">
    <location>
        <begin position="78"/>
        <end position="99"/>
    </location>
</feature>
<evidence type="ECO:0000256" key="1">
    <source>
        <dbReference type="ARBA" id="ARBA00004651"/>
    </source>
</evidence>
<dbReference type="InterPro" id="IPR010920">
    <property type="entry name" value="LSM_dom_sf"/>
</dbReference>
<dbReference type="SUPFAM" id="SSF50182">
    <property type="entry name" value="Sm-like ribonucleoproteins"/>
    <property type="match status" value="1"/>
</dbReference>
<dbReference type="Pfam" id="PF21082">
    <property type="entry name" value="MS_channel_3rd"/>
    <property type="match status" value="1"/>
</dbReference>
<reference evidence="12 13" key="1">
    <citation type="submission" date="2012-11" db="EMBL/GenBank/DDBJ databases">
        <title>FINISHED of Natronococcus occultus SP4, DSM 3396.</title>
        <authorList>
            <consortium name="DOE Joint Genome Institute"/>
            <person name="Eisen J."/>
            <person name="Huntemann M."/>
            <person name="Wei C.-L."/>
            <person name="Han J."/>
            <person name="Detter J.C."/>
            <person name="Han C."/>
            <person name="Tapia R."/>
            <person name="Chen A."/>
            <person name="Kyrpides N."/>
            <person name="Mavromatis K."/>
            <person name="Markowitz V."/>
            <person name="Szeto E."/>
            <person name="Ivanova N."/>
            <person name="Mikhailova N."/>
            <person name="Ovchinnikova G."/>
            <person name="Pagani I."/>
            <person name="Pati A."/>
            <person name="Goodwin L."/>
            <person name="Nordberg H.P."/>
            <person name="Cantor M.N."/>
            <person name="Hua S.X."/>
            <person name="Woyke T."/>
            <person name="Eisen J."/>
            <person name="Klenk H.-P."/>
            <person name="Klenk H.-P."/>
        </authorList>
    </citation>
    <scope>NUCLEOTIDE SEQUENCE [LARGE SCALE GENOMIC DNA]</scope>
    <source>
        <strain evidence="12 13">SP4</strain>
    </source>
</reference>
<dbReference type="eggNOG" id="arCOG01568">
    <property type="taxonomic scope" value="Archaea"/>
</dbReference>
<name>L0K3B4_9EURY</name>
<protein>
    <submittedName>
        <fullName evidence="12">Small-conductance mechanosensitive channel</fullName>
    </submittedName>
</protein>
<dbReference type="Pfam" id="PF00924">
    <property type="entry name" value="MS_channel_2nd"/>
    <property type="match status" value="1"/>
</dbReference>
<organism evidence="12 13">
    <name type="scientific">Natronococcus occultus SP4</name>
    <dbReference type="NCBI Taxonomy" id="694430"/>
    <lineage>
        <taxon>Archaea</taxon>
        <taxon>Methanobacteriati</taxon>
        <taxon>Methanobacteriota</taxon>
        <taxon>Stenosarchaea group</taxon>
        <taxon>Halobacteria</taxon>
        <taxon>Halobacteriales</taxon>
        <taxon>Natrialbaceae</taxon>
        <taxon>Natronococcus</taxon>
    </lineage>
</organism>
<dbReference type="RefSeq" id="WP_015322263.1">
    <property type="nucleotide sequence ID" value="NC_019974.1"/>
</dbReference>
<evidence type="ECO:0000259" key="11">
    <source>
        <dbReference type="Pfam" id="PF21088"/>
    </source>
</evidence>
<feature type="transmembrane region" description="Helical" evidence="8">
    <location>
        <begin position="25"/>
        <end position="43"/>
    </location>
</feature>
<dbReference type="OrthoDB" id="31543at2157"/>
<dbReference type="InterPro" id="IPR045275">
    <property type="entry name" value="MscS_archaea/bacteria_type"/>
</dbReference>
<dbReference type="Pfam" id="PF21088">
    <property type="entry name" value="MS_channel_1st"/>
    <property type="match status" value="1"/>
</dbReference>
<dbReference type="Gene3D" id="2.30.30.60">
    <property type="match status" value="1"/>
</dbReference>
<evidence type="ECO:0000256" key="6">
    <source>
        <dbReference type="ARBA" id="ARBA00023136"/>
    </source>
</evidence>
<feature type="domain" description="Mechanosensitive ion channel MscS C-terminal" evidence="10">
    <location>
        <begin position="280"/>
        <end position="363"/>
    </location>
</feature>
<accession>L0K3B4</accession>
<dbReference type="InterPro" id="IPR023408">
    <property type="entry name" value="MscS_beta-dom_sf"/>
</dbReference>
<dbReference type="GeneID" id="14403468"/>
<dbReference type="Proteomes" id="UP000010878">
    <property type="component" value="Chromosome"/>
</dbReference>
<evidence type="ECO:0000256" key="5">
    <source>
        <dbReference type="ARBA" id="ARBA00022989"/>
    </source>
</evidence>
<dbReference type="GO" id="GO:0008381">
    <property type="term" value="F:mechanosensitive monoatomic ion channel activity"/>
    <property type="evidence" value="ECO:0007669"/>
    <property type="project" value="InterPro"/>
</dbReference>
<sequence>MSDSGQAIAEETVSSLPVVTTEEQLLALTVAVLLGTVLLLAVFPRGIQRLQTTLEDATERDWGETLERYLPVGRLAHAIVRLGQLGVVVGGIVGVLHLWGYESPVWYTIEILTAMWPSLSRMVASGVVLLAAYLGGLAVASWMDSLSANAPGIDRHDREIITRVLQLTLLITAVLFVLTLWNFDISGLLVGAGVIGVVLGFAAQETLGSVIAGFILMFSRPFEIGDWIVVGDDRGIVTDITIVHTRIRGPNGEHVIIPNEVIGSRTIRNRSNESRLRFAVDVGVDYETDLETAREVAQEAVESLEIVEETPFPSVRIEELADSSVVLRIRFWIAKPNTEKMWKAEDEVLGAAKTALEDAGVNIPYPHLRSVTEAKPTREPRSISQSNQD</sequence>
<dbReference type="InterPro" id="IPR049278">
    <property type="entry name" value="MS_channel_C"/>
</dbReference>
<comment type="similarity">
    <text evidence="2">Belongs to the MscS (TC 1.A.23) family.</text>
</comment>
<dbReference type="GO" id="GO:0005886">
    <property type="term" value="C:plasma membrane"/>
    <property type="evidence" value="ECO:0007669"/>
    <property type="project" value="UniProtKB-SubCell"/>
</dbReference>
<evidence type="ECO:0000256" key="8">
    <source>
        <dbReference type="SAM" id="Phobius"/>
    </source>
</evidence>